<accession>A0AB35INA0</accession>
<evidence type="ECO:0000313" key="3">
    <source>
        <dbReference type="Proteomes" id="UP001211987"/>
    </source>
</evidence>
<dbReference type="Proteomes" id="UP001211987">
    <property type="component" value="Unassembled WGS sequence"/>
</dbReference>
<dbReference type="AlphaFoldDB" id="A0AB35INA0"/>
<gene>
    <name evidence="2" type="ORF">PM738_15285</name>
</gene>
<evidence type="ECO:0000256" key="1">
    <source>
        <dbReference type="SAM" id="MobiDB-lite"/>
    </source>
</evidence>
<organism evidence="2 3">
    <name type="scientific">Thomasclavelia ramosa</name>
    <dbReference type="NCBI Taxonomy" id="1547"/>
    <lineage>
        <taxon>Bacteria</taxon>
        <taxon>Bacillati</taxon>
        <taxon>Bacillota</taxon>
        <taxon>Erysipelotrichia</taxon>
        <taxon>Erysipelotrichales</taxon>
        <taxon>Coprobacillaceae</taxon>
        <taxon>Thomasclavelia</taxon>
    </lineage>
</organism>
<sequence length="227" mass="27899">MQMRKTSKKNRNKKKKVKLTKSDKKIIKERRKVRYTTLDWMSLEEINPDHCVIVEFGNRFILKGIRIMPRNIYLLDDKTLGSIIQGFNVFLNKEKRRLYWKFVKSEPNMIKQNRHLIDLYEDEDDERIKRFIQYELEKNEWFMSSFNEMSFYILILEPEKYIDKHFQDLCNYFKSTRMQFEIAKKKDFQNMIYADFDNRDISDYYIPKLYSEEFNVTKGEEGTDEEF</sequence>
<proteinExistence type="predicted"/>
<evidence type="ECO:0000313" key="2">
    <source>
        <dbReference type="EMBL" id="MDB7085170.1"/>
    </source>
</evidence>
<name>A0AB35INA0_9FIRM</name>
<comment type="caution">
    <text evidence="2">The sequence shown here is derived from an EMBL/GenBank/DDBJ whole genome shotgun (WGS) entry which is preliminary data.</text>
</comment>
<reference evidence="2" key="1">
    <citation type="submission" date="2023-01" db="EMBL/GenBank/DDBJ databases">
        <title>Human gut microbiome strain richness.</title>
        <authorList>
            <person name="Chen-Liaw A."/>
        </authorList>
    </citation>
    <scope>NUCLEOTIDE SEQUENCE</scope>
    <source>
        <strain evidence="2">1001217st2_G6_1001217B_191108</strain>
    </source>
</reference>
<protein>
    <submittedName>
        <fullName evidence="2">Uncharacterized protein</fullName>
    </submittedName>
</protein>
<dbReference type="EMBL" id="JAQLKE010000032">
    <property type="protein sequence ID" value="MDB7085170.1"/>
    <property type="molecule type" value="Genomic_DNA"/>
</dbReference>
<dbReference type="RefSeq" id="WP_154891920.1">
    <property type="nucleotide sequence ID" value="NZ_CP083622.1"/>
</dbReference>
<feature type="region of interest" description="Disordered" evidence="1">
    <location>
        <begin position="1"/>
        <end position="21"/>
    </location>
</feature>
<feature type="compositionally biased region" description="Basic residues" evidence="1">
    <location>
        <begin position="1"/>
        <end position="19"/>
    </location>
</feature>